<keyword evidence="2" id="KW-1185">Reference proteome</keyword>
<proteinExistence type="predicted"/>
<protein>
    <submittedName>
        <fullName evidence="1">Uncharacterized protein</fullName>
    </submittedName>
</protein>
<evidence type="ECO:0000313" key="2">
    <source>
        <dbReference type="Proteomes" id="UP000276133"/>
    </source>
</evidence>
<reference evidence="1 2" key="1">
    <citation type="journal article" date="2018" name="Sci. Rep.">
        <title>Genomic signatures of local adaptation to the degree of environmental predictability in rotifers.</title>
        <authorList>
            <person name="Franch-Gras L."/>
            <person name="Hahn C."/>
            <person name="Garcia-Roger E.M."/>
            <person name="Carmona M.J."/>
            <person name="Serra M."/>
            <person name="Gomez A."/>
        </authorList>
    </citation>
    <scope>NUCLEOTIDE SEQUENCE [LARGE SCALE GENOMIC DNA]</scope>
    <source>
        <strain evidence="1">HYR1</strain>
    </source>
</reference>
<name>A0A3M7P2A2_BRAPC</name>
<organism evidence="1 2">
    <name type="scientific">Brachionus plicatilis</name>
    <name type="common">Marine rotifer</name>
    <name type="synonym">Brachionus muelleri</name>
    <dbReference type="NCBI Taxonomy" id="10195"/>
    <lineage>
        <taxon>Eukaryota</taxon>
        <taxon>Metazoa</taxon>
        <taxon>Spiralia</taxon>
        <taxon>Gnathifera</taxon>
        <taxon>Rotifera</taxon>
        <taxon>Eurotatoria</taxon>
        <taxon>Monogononta</taxon>
        <taxon>Pseudotrocha</taxon>
        <taxon>Ploima</taxon>
        <taxon>Brachionidae</taxon>
        <taxon>Brachionus</taxon>
    </lineage>
</organism>
<dbReference type="EMBL" id="REGN01014105">
    <property type="protein sequence ID" value="RMZ93059.1"/>
    <property type="molecule type" value="Genomic_DNA"/>
</dbReference>
<dbReference type="AlphaFoldDB" id="A0A3M7P2A2"/>
<evidence type="ECO:0000313" key="1">
    <source>
        <dbReference type="EMBL" id="RMZ93059.1"/>
    </source>
</evidence>
<accession>A0A3M7P2A2</accession>
<sequence>MSSSFFFLASASMSIFCSMYKTRSSSFYLKNKVVKELTMDRIWPAELDCQILLT</sequence>
<gene>
    <name evidence="1" type="ORF">BpHYR1_050874</name>
</gene>
<dbReference type="Proteomes" id="UP000276133">
    <property type="component" value="Unassembled WGS sequence"/>
</dbReference>
<comment type="caution">
    <text evidence="1">The sequence shown here is derived from an EMBL/GenBank/DDBJ whole genome shotgun (WGS) entry which is preliminary data.</text>
</comment>